<gene>
    <name evidence="1" type="ORF">GSPATT00037809001</name>
</gene>
<name>A0CF03_PARTE</name>
<organism evidence="1 2">
    <name type="scientific">Paramecium tetraurelia</name>
    <dbReference type="NCBI Taxonomy" id="5888"/>
    <lineage>
        <taxon>Eukaryota</taxon>
        <taxon>Sar</taxon>
        <taxon>Alveolata</taxon>
        <taxon>Ciliophora</taxon>
        <taxon>Intramacronucleata</taxon>
        <taxon>Oligohymenophorea</taxon>
        <taxon>Peniculida</taxon>
        <taxon>Parameciidae</taxon>
        <taxon>Paramecium</taxon>
    </lineage>
</organism>
<sequence length="455" mass="54408">MKIFWLRPSAGDSQQSAIVYQKQQQEAVKQVITPKRESTKFPFHLSLEKAKWIIDKQRFNLFQSVDNKILGNQVRALLSAPVKNWMQLNTNLQNLEQCDDFFNIHVNSLFIQLDEQIFKKKNENNYQMKTLVLTLDYYMNIQTFLLFLYWKLLRNSEELIIIERLLEWIIKIRYICLNIDYLMEHFIHFLFDNRIQLRQVKPYEIIPKPLIGYEEMDLFSLDPAVLSNVITEINEEFYSQLQFNNLLTNLDNGKQSQFLSEYFDRINSFSLYIQTTILKKKDRKKAIDYFYEVCLELCKNEDGEGVFLLFTLSIERLDQDLLHSIQYISPIQQQILIDMTKTFVCNKHIYTPSTTKKLYPIPSFYHFWTKLKKLEQAAQQSKDLKYIDQIRNILLDLMFIRQSNSSRLLTRQKQSDPLLKYFLLKGHQIELSQMLEIPIGNWNQMQLKLMKMASN</sequence>
<dbReference type="EMBL" id="CT868067">
    <property type="protein sequence ID" value="CAK69370.1"/>
    <property type="molecule type" value="Genomic_DNA"/>
</dbReference>
<dbReference type="RefSeq" id="XP_001436767.1">
    <property type="nucleotide sequence ID" value="XM_001436730.1"/>
</dbReference>
<dbReference type="GO" id="GO:0005085">
    <property type="term" value="F:guanyl-nucleotide exchange factor activity"/>
    <property type="evidence" value="ECO:0007669"/>
    <property type="project" value="InterPro"/>
</dbReference>
<proteinExistence type="predicted"/>
<dbReference type="InParanoid" id="A0CF03"/>
<dbReference type="OMA" id="ICLNIDY"/>
<keyword evidence="2" id="KW-1185">Reference proteome</keyword>
<dbReference type="GO" id="GO:0007264">
    <property type="term" value="P:small GTPase-mediated signal transduction"/>
    <property type="evidence" value="ECO:0007669"/>
    <property type="project" value="InterPro"/>
</dbReference>
<evidence type="ECO:0000313" key="1">
    <source>
        <dbReference type="EMBL" id="CAK69370.1"/>
    </source>
</evidence>
<dbReference type="Proteomes" id="UP000000600">
    <property type="component" value="Unassembled WGS sequence"/>
</dbReference>
<dbReference type="AlphaFoldDB" id="A0CF03"/>
<dbReference type="GeneID" id="5022552"/>
<dbReference type="HOGENOM" id="CLU_550395_0_0_1"/>
<evidence type="ECO:0008006" key="3">
    <source>
        <dbReference type="Google" id="ProtNLM"/>
    </source>
</evidence>
<reference evidence="1 2" key="1">
    <citation type="journal article" date="2006" name="Nature">
        <title>Global trends of whole-genome duplications revealed by the ciliate Paramecium tetraurelia.</title>
        <authorList>
            <consortium name="Genoscope"/>
            <person name="Aury J.-M."/>
            <person name="Jaillon O."/>
            <person name="Duret L."/>
            <person name="Noel B."/>
            <person name="Jubin C."/>
            <person name="Porcel B.M."/>
            <person name="Segurens B."/>
            <person name="Daubin V."/>
            <person name="Anthouard V."/>
            <person name="Aiach N."/>
            <person name="Arnaiz O."/>
            <person name="Billaut A."/>
            <person name="Beisson J."/>
            <person name="Blanc I."/>
            <person name="Bouhouche K."/>
            <person name="Camara F."/>
            <person name="Duharcourt S."/>
            <person name="Guigo R."/>
            <person name="Gogendeau D."/>
            <person name="Katinka M."/>
            <person name="Keller A.-M."/>
            <person name="Kissmehl R."/>
            <person name="Klotz C."/>
            <person name="Koll F."/>
            <person name="Le Moue A."/>
            <person name="Lepere C."/>
            <person name="Malinsky S."/>
            <person name="Nowacki M."/>
            <person name="Nowak J.K."/>
            <person name="Plattner H."/>
            <person name="Poulain J."/>
            <person name="Ruiz F."/>
            <person name="Serrano V."/>
            <person name="Zagulski M."/>
            <person name="Dessen P."/>
            <person name="Betermier M."/>
            <person name="Weissenbach J."/>
            <person name="Scarpelli C."/>
            <person name="Schachter V."/>
            <person name="Sperling L."/>
            <person name="Meyer E."/>
            <person name="Cohen J."/>
            <person name="Wincker P."/>
        </authorList>
    </citation>
    <scope>NUCLEOTIDE SEQUENCE [LARGE SCALE GENOMIC DNA]</scope>
    <source>
        <strain evidence="1 2">Stock d4-2</strain>
    </source>
</reference>
<dbReference type="Gene3D" id="1.10.840.10">
    <property type="entry name" value="Ras guanine-nucleotide exchange factors catalytic domain"/>
    <property type="match status" value="1"/>
</dbReference>
<dbReference type="OrthoDB" id="298557at2759"/>
<accession>A0CF03</accession>
<protein>
    <recommendedName>
        <fullName evidence="3">Ras-GEF domain-containing protein</fullName>
    </recommendedName>
</protein>
<evidence type="ECO:0000313" key="2">
    <source>
        <dbReference type="Proteomes" id="UP000000600"/>
    </source>
</evidence>
<dbReference type="InterPro" id="IPR036964">
    <property type="entry name" value="RASGEF_cat_dom_sf"/>
</dbReference>
<dbReference type="KEGG" id="ptm:GSPATT00037809001"/>